<dbReference type="GO" id="GO:0005737">
    <property type="term" value="C:cytoplasm"/>
    <property type="evidence" value="ECO:0007669"/>
    <property type="project" value="TreeGrafter"/>
</dbReference>
<dbReference type="InterPro" id="IPR050251">
    <property type="entry name" value="HpcH-HpaI_aldolase"/>
</dbReference>
<dbReference type="OrthoDB" id="1621678at2759"/>
<gene>
    <name evidence="4" type="ORF">STEHIDRAFT_172950</name>
</gene>
<dbReference type="Pfam" id="PF03328">
    <property type="entry name" value="HpcH_HpaI"/>
    <property type="match status" value="1"/>
</dbReference>
<feature type="domain" description="HpcH/HpaI aldolase/citrate lyase" evidence="3">
    <location>
        <begin position="43"/>
        <end position="240"/>
    </location>
</feature>
<sequence length="294" mass="32222">MSSGNTFSMAQFRSQSLFLPHNFRQVLRNSVQGGPPVLGYAVFVNSTQQLRSVAALGFDFVWLDPEHSSMNVETLTELIHTVSFASEGRTVPVVRVPGHGHEWIASSLDAGAGGIMIPQIDTAEQAREVCASVTFGAKNGGTRSVPPFRLIRGVTDVVPEGKTIIDVWNEYPAIIAQIESMKGVENIEEICQVERIDCIFIGHLDLRISMGLPMQRGEVDEPEYAAIVKKVNDTATKYGKAIGGSAYPPRVKEQGVGKHFILIAGDALHLQQDRKTLAKARDLFQEPALERQKL</sequence>
<keyword evidence="2" id="KW-0456">Lyase</keyword>
<reference evidence="5" key="1">
    <citation type="journal article" date="2012" name="Science">
        <title>The Paleozoic origin of enzymatic lignin decomposition reconstructed from 31 fungal genomes.</title>
        <authorList>
            <person name="Floudas D."/>
            <person name="Binder M."/>
            <person name="Riley R."/>
            <person name="Barry K."/>
            <person name="Blanchette R.A."/>
            <person name="Henrissat B."/>
            <person name="Martinez A.T."/>
            <person name="Otillar R."/>
            <person name="Spatafora J.W."/>
            <person name="Yadav J.S."/>
            <person name="Aerts A."/>
            <person name="Benoit I."/>
            <person name="Boyd A."/>
            <person name="Carlson A."/>
            <person name="Copeland A."/>
            <person name="Coutinho P.M."/>
            <person name="de Vries R.P."/>
            <person name="Ferreira P."/>
            <person name="Findley K."/>
            <person name="Foster B."/>
            <person name="Gaskell J."/>
            <person name="Glotzer D."/>
            <person name="Gorecki P."/>
            <person name="Heitman J."/>
            <person name="Hesse C."/>
            <person name="Hori C."/>
            <person name="Igarashi K."/>
            <person name="Jurgens J.A."/>
            <person name="Kallen N."/>
            <person name="Kersten P."/>
            <person name="Kohler A."/>
            <person name="Kuees U."/>
            <person name="Kumar T.K.A."/>
            <person name="Kuo A."/>
            <person name="LaButti K."/>
            <person name="Larrondo L.F."/>
            <person name="Lindquist E."/>
            <person name="Ling A."/>
            <person name="Lombard V."/>
            <person name="Lucas S."/>
            <person name="Lundell T."/>
            <person name="Martin R."/>
            <person name="McLaughlin D.J."/>
            <person name="Morgenstern I."/>
            <person name="Morin E."/>
            <person name="Murat C."/>
            <person name="Nagy L.G."/>
            <person name="Nolan M."/>
            <person name="Ohm R.A."/>
            <person name="Patyshakuliyeva A."/>
            <person name="Rokas A."/>
            <person name="Ruiz-Duenas F.J."/>
            <person name="Sabat G."/>
            <person name="Salamov A."/>
            <person name="Samejima M."/>
            <person name="Schmutz J."/>
            <person name="Slot J.C."/>
            <person name="St John F."/>
            <person name="Stenlid J."/>
            <person name="Sun H."/>
            <person name="Sun S."/>
            <person name="Syed K."/>
            <person name="Tsang A."/>
            <person name="Wiebenga A."/>
            <person name="Young D."/>
            <person name="Pisabarro A."/>
            <person name="Eastwood D.C."/>
            <person name="Martin F."/>
            <person name="Cullen D."/>
            <person name="Grigoriev I.V."/>
            <person name="Hibbett D.S."/>
        </authorList>
    </citation>
    <scope>NUCLEOTIDE SEQUENCE [LARGE SCALE GENOMIC DNA]</scope>
    <source>
        <strain evidence="5">FP-91666</strain>
    </source>
</reference>
<dbReference type="GO" id="GO:0016832">
    <property type="term" value="F:aldehyde-lyase activity"/>
    <property type="evidence" value="ECO:0007669"/>
    <property type="project" value="TreeGrafter"/>
</dbReference>
<name>R7S079_STEHR</name>
<dbReference type="PANTHER" id="PTHR30502">
    <property type="entry name" value="2-KETO-3-DEOXY-L-RHAMNONATE ALDOLASE"/>
    <property type="match status" value="1"/>
</dbReference>
<dbReference type="RefSeq" id="XP_007310963.1">
    <property type="nucleotide sequence ID" value="XM_007310901.1"/>
</dbReference>
<accession>R7S079</accession>
<evidence type="ECO:0000259" key="3">
    <source>
        <dbReference type="Pfam" id="PF03328"/>
    </source>
</evidence>
<evidence type="ECO:0000313" key="5">
    <source>
        <dbReference type="Proteomes" id="UP000053927"/>
    </source>
</evidence>
<dbReference type="Gene3D" id="3.20.20.60">
    <property type="entry name" value="Phosphoenolpyruvate-binding domains"/>
    <property type="match status" value="1"/>
</dbReference>
<dbReference type="Proteomes" id="UP000053927">
    <property type="component" value="Unassembled WGS sequence"/>
</dbReference>
<dbReference type="GeneID" id="18804180"/>
<dbReference type="EMBL" id="JH687400">
    <property type="protein sequence ID" value="EIM79977.1"/>
    <property type="molecule type" value="Genomic_DNA"/>
</dbReference>
<keyword evidence="5" id="KW-1185">Reference proteome</keyword>
<dbReference type="AlphaFoldDB" id="R7S079"/>
<dbReference type="SUPFAM" id="SSF51621">
    <property type="entry name" value="Phosphoenolpyruvate/pyruvate domain"/>
    <property type="match status" value="1"/>
</dbReference>
<dbReference type="KEGG" id="shs:STEHIDRAFT_172950"/>
<dbReference type="GO" id="GO:0046872">
    <property type="term" value="F:metal ion binding"/>
    <property type="evidence" value="ECO:0007669"/>
    <property type="project" value="UniProtKB-KW"/>
</dbReference>
<evidence type="ECO:0000256" key="2">
    <source>
        <dbReference type="ARBA" id="ARBA00023239"/>
    </source>
</evidence>
<proteinExistence type="predicted"/>
<dbReference type="OMA" id="TRFLAPM"/>
<organism evidence="4 5">
    <name type="scientific">Stereum hirsutum (strain FP-91666)</name>
    <name type="common">White-rot fungus</name>
    <dbReference type="NCBI Taxonomy" id="721885"/>
    <lineage>
        <taxon>Eukaryota</taxon>
        <taxon>Fungi</taxon>
        <taxon>Dikarya</taxon>
        <taxon>Basidiomycota</taxon>
        <taxon>Agaricomycotina</taxon>
        <taxon>Agaricomycetes</taxon>
        <taxon>Russulales</taxon>
        <taxon>Stereaceae</taxon>
        <taxon>Stereum</taxon>
    </lineage>
</organism>
<dbReference type="InterPro" id="IPR015813">
    <property type="entry name" value="Pyrv/PenolPyrv_kinase-like_dom"/>
</dbReference>
<dbReference type="eggNOG" id="ENOG502SJMS">
    <property type="taxonomic scope" value="Eukaryota"/>
</dbReference>
<keyword evidence="4" id="KW-0670">Pyruvate</keyword>
<protein>
    <submittedName>
        <fullName evidence="4">Phosphoenolpyruvate/pyruvate domain-containing protein</fullName>
    </submittedName>
</protein>
<evidence type="ECO:0000256" key="1">
    <source>
        <dbReference type="ARBA" id="ARBA00022723"/>
    </source>
</evidence>
<evidence type="ECO:0000313" key="4">
    <source>
        <dbReference type="EMBL" id="EIM79977.1"/>
    </source>
</evidence>
<dbReference type="PANTHER" id="PTHR30502:SF8">
    <property type="entry name" value="SYNTHASE, PUTATIVE-RELATED"/>
    <property type="match status" value="1"/>
</dbReference>
<keyword evidence="1" id="KW-0479">Metal-binding</keyword>
<dbReference type="InterPro" id="IPR040442">
    <property type="entry name" value="Pyrv_kinase-like_dom_sf"/>
</dbReference>
<dbReference type="InterPro" id="IPR005000">
    <property type="entry name" value="Aldolase/citrate-lyase_domain"/>
</dbReference>